<name>A0ABR7SVA1_9ACTN</name>
<accession>A0ABR7SVA1</accession>
<evidence type="ECO:0000259" key="2">
    <source>
        <dbReference type="Pfam" id="PF02770"/>
    </source>
</evidence>
<dbReference type="InterPro" id="IPR009100">
    <property type="entry name" value="AcylCoA_DH/oxidase_NM_dom_sf"/>
</dbReference>
<dbReference type="PANTHER" id="PTHR43884">
    <property type="entry name" value="ACYL-COA DEHYDROGENASE"/>
    <property type="match status" value="1"/>
</dbReference>
<dbReference type="InterPro" id="IPR037069">
    <property type="entry name" value="AcylCoA_DH/ox_N_sf"/>
</dbReference>
<dbReference type="InterPro" id="IPR013786">
    <property type="entry name" value="AcylCoA_DH/ox_N"/>
</dbReference>
<evidence type="ECO:0000259" key="3">
    <source>
        <dbReference type="Pfam" id="PF02771"/>
    </source>
</evidence>
<comment type="caution">
    <text evidence="4">The sequence shown here is derived from an EMBL/GenBank/DDBJ whole genome shotgun (WGS) entry which is preliminary data.</text>
</comment>
<sequence>MSSSDLHSPHATAASAPCTVAAVRDFARIEVPAYLATHSESEYPEDLVDQMRCLGIFGATTPAVNGGSGMSPNEVLEVMYELARAWQPLAGMVGTHLKLCRDVERHGTPAQKETWLPAMASGAMICARGYTEQGRTAPESLAATVEFRADGIGLLNGTKRWVTHARHADRILFVARRGPRAQCVIVDPSRAGVKIGDELPRPGMLGVSLAEVHVNDYEFDPETDVLGGPDGDVTASLRGHDVTRYLTRAIGSADAVLAWMSAFVASTIEQRPPEVRSVMAARVGQIAIKVAAIRLGLHDHQRHHRPKPPTRTPAVATGQVPRHFRTHGSLRGQRRRSR</sequence>
<organism evidence="4 5">
    <name type="scientific">Streptomyces polyasparticus</name>
    <dbReference type="NCBI Taxonomy" id="2767826"/>
    <lineage>
        <taxon>Bacteria</taxon>
        <taxon>Bacillati</taxon>
        <taxon>Actinomycetota</taxon>
        <taxon>Actinomycetes</taxon>
        <taxon>Kitasatosporales</taxon>
        <taxon>Streptomycetaceae</taxon>
        <taxon>Streptomyces</taxon>
    </lineage>
</organism>
<keyword evidence="5" id="KW-1185">Reference proteome</keyword>
<gene>
    <name evidence="4" type="ORF">H9Y04_43705</name>
</gene>
<dbReference type="InterPro" id="IPR006091">
    <property type="entry name" value="Acyl-CoA_Oxase/DH_mid-dom"/>
</dbReference>
<feature type="compositionally biased region" description="Basic residues" evidence="1">
    <location>
        <begin position="322"/>
        <end position="338"/>
    </location>
</feature>
<dbReference type="Gene3D" id="1.10.540.10">
    <property type="entry name" value="Acyl-CoA dehydrogenase/oxidase, N-terminal domain"/>
    <property type="match status" value="1"/>
</dbReference>
<dbReference type="EMBL" id="JACTVJ010000042">
    <property type="protein sequence ID" value="MBC9719434.1"/>
    <property type="molecule type" value="Genomic_DNA"/>
</dbReference>
<dbReference type="Pfam" id="PF02771">
    <property type="entry name" value="Acyl-CoA_dh_N"/>
    <property type="match status" value="1"/>
</dbReference>
<dbReference type="Pfam" id="PF02770">
    <property type="entry name" value="Acyl-CoA_dh_M"/>
    <property type="match status" value="1"/>
</dbReference>
<reference evidence="4 5" key="1">
    <citation type="submission" date="2020-08" db="EMBL/GenBank/DDBJ databases">
        <title>Genemic of Streptomyces polyaspartic.</title>
        <authorList>
            <person name="Liu W."/>
        </authorList>
    </citation>
    <scope>NUCLEOTIDE SEQUENCE [LARGE SCALE GENOMIC DNA]</scope>
    <source>
        <strain evidence="4 5">TRM66268-LWL</strain>
    </source>
</reference>
<protein>
    <submittedName>
        <fullName evidence="4">Acyl-CoA/acyl-ACP dehydrogenase</fullName>
    </submittedName>
</protein>
<dbReference type="RefSeq" id="WP_187819838.1">
    <property type="nucleotide sequence ID" value="NZ_JACTVJ010000042.1"/>
</dbReference>
<evidence type="ECO:0000313" key="4">
    <source>
        <dbReference type="EMBL" id="MBC9719434.1"/>
    </source>
</evidence>
<dbReference type="Gene3D" id="2.40.110.10">
    <property type="entry name" value="Butyryl-CoA Dehydrogenase, subunit A, domain 2"/>
    <property type="match status" value="1"/>
</dbReference>
<dbReference type="PANTHER" id="PTHR43884:SF18">
    <property type="entry name" value="ISOVALERYL-COENZYME A DEHYDROGENASE"/>
    <property type="match status" value="1"/>
</dbReference>
<feature type="domain" description="Acyl-CoA dehydrogenase/oxidase N-terminal" evidence="3">
    <location>
        <begin position="21"/>
        <end position="122"/>
    </location>
</feature>
<evidence type="ECO:0000313" key="5">
    <source>
        <dbReference type="Proteomes" id="UP000642284"/>
    </source>
</evidence>
<dbReference type="InterPro" id="IPR046373">
    <property type="entry name" value="Acyl-CoA_Oxase/DH_mid-dom_sf"/>
</dbReference>
<dbReference type="SUPFAM" id="SSF56645">
    <property type="entry name" value="Acyl-CoA dehydrogenase NM domain-like"/>
    <property type="match status" value="1"/>
</dbReference>
<evidence type="ECO:0000256" key="1">
    <source>
        <dbReference type="SAM" id="MobiDB-lite"/>
    </source>
</evidence>
<dbReference type="Proteomes" id="UP000642284">
    <property type="component" value="Unassembled WGS sequence"/>
</dbReference>
<feature type="region of interest" description="Disordered" evidence="1">
    <location>
        <begin position="300"/>
        <end position="338"/>
    </location>
</feature>
<proteinExistence type="predicted"/>
<feature type="domain" description="Acyl-CoA oxidase/dehydrogenase middle" evidence="2">
    <location>
        <begin position="131"/>
        <end position="216"/>
    </location>
</feature>